<dbReference type="Proteomes" id="UP000316426">
    <property type="component" value="Chromosome"/>
</dbReference>
<dbReference type="AlphaFoldDB" id="A0A518K5D1"/>
<evidence type="ECO:0000256" key="2">
    <source>
        <dbReference type="SAM" id="SignalP"/>
    </source>
</evidence>
<keyword evidence="2" id="KW-0732">Signal</keyword>
<organism evidence="3 4">
    <name type="scientific">Botrimarina mediterranea</name>
    <dbReference type="NCBI Taxonomy" id="2528022"/>
    <lineage>
        <taxon>Bacteria</taxon>
        <taxon>Pseudomonadati</taxon>
        <taxon>Planctomycetota</taxon>
        <taxon>Planctomycetia</taxon>
        <taxon>Pirellulales</taxon>
        <taxon>Lacipirellulaceae</taxon>
        <taxon>Botrimarina</taxon>
    </lineage>
</organism>
<feature type="region of interest" description="Disordered" evidence="1">
    <location>
        <begin position="54"/>
        <end position="75"/>
    </location>
</feature>
<dbReference type="RefSeq" id="WP_145109230.1">
    <property type="nucleotide sequence ID" value="NZ_CP036349.1"/>
</dbReference>
<dbReference type="KEGG" id="bmei:Spa11_11830"/>
<gene>
    <name evidence="3" type="ORF">Spa11_11830</name>
</gene>
<accession>A0A518K5D1</accession>
<keyword evidence="4" id="KW-1185">Reference proteome</keyword>
<proteinExistence type="predicted"/>
<evidence type="ECO:0000313" key="4">
    <source>
        <dbReference type="Proteomes" id="UP000316426"/>
    </source>
</evidence>
<sequence length="291" mass="30440" precursor="true">MRYARHSALVRVAAMAVAPLGVLAPFCTPVSSASEPAASDDLYVNACSAIDDGSTSDAESDSVAPSVPAATPPPAVTSGDDLFVQLAAPSATDDATAVTVTQSQEVVPAPSAFTPLEPAPPAGTGLNRPIVMLTLDAAANPELVANLSKLKTDVAIRDESIDRFGSWDDPTREAASTPSRFNPQLVNWAAPAVYTNPLYFEQPNVERYGHYVGVCQRDNLTQSAISAAHFFVCVPALPYKIGAEGPCECNYTLGSYRPGSCNPHQLVKPPLSLRGLVFEGAAATGLVFLLP</sequence>
<name>A0A518K5D1_9BACT</name>
<feature type="chain" id="PRO_5021820266" evidence="2">
    <location>
        <begin position="25"/>
        <end position="291"/>
    </location>
</feature>
<evidence type="ECO:0000256" key="1">
    <source>
        <dbReference type="SAM" id="MobiDB-lite"/>
    </source>
</evidence>
<dbReference type="EMBL" id="CP036349">
    <property type="protein sequence ID" value="QDV72996.1"/>
    <property type="molecule type" value="Genomic_DNA"/>
</dbReference>
<protein>
    <submittedName>
        <fullName evidence="3">Uncharacterized protein</fullName>
    </submittedName>
</protein>
<feature type="signal peptide" evidence="2">
    <location>
        <begin position="1"/>
        <end position="24"/>
    </location>
</feature>
<evidence type="ECO:0000313" key="3">
    <source>
        <dbReference type="EMBL" id="QDV72996.1"/>
    </source>
</evidence>
<reference evidence="3 4" key="1">
    <citation type="submission" date="2019-02" db="EMBL/GenBank/DDBJ databases">
        <title>Deep-cultivation of Planctomycetes and their phenomic and genomic characterization uncovers novel biology.</title>
        <authorList>
            <person name="Wiegand S."/>
            <person name="Jogler M."/>
            <person name="Boedeker C."/>
            <person name="Pinto D."/>
            <person name="Vollmers J."/>
            <person name="Rivas-Marin E."/>
            <person name="Kohn T."/>
            <person name="Peeters S.H."/>
            <person name="Heuer A."/>
            <person name="Rast P."/>
            <person name="Oberbeckmann S."/>
            <person name="Bunk B."/>
            <person name="Jeske O."/>
            <person name="Meyerdierks A."/>
            <person name="Storesund J.E."/>
            <person name="Kallscheuer N."/>
            <person name="Luecker S."/>
            <person name="Lage O.M."/>
            <person name="Pohl T."/>
            <person name="Merkel B.J."/>
            <person name="Hornburger P."/>
            <person name="Mueller R.-W."/>
            <person name="Bruemmer F."/>
            <person name="Labrenz M."/>
            <person name="Spormann A.M."/>
            <person name="Op den Camp H."/>
            <person name="Overmann J."/>
            <person name="Amann R."/>
            <person name="Jetten M.S.M."/>
            <person name="Mascher T."/>
            <person name="Medema M.H."/>
            <person name="Devos D.P."/>
            <person name="Kaster A.-K."/>
            <person name="Ovreas L."/>
            <person name="Rohde M."/>
            <person name="Galperin M.Y."/>
            <person name="Jogler C."/>
        </authorList>
    </citation>
    <scope>NUCLEOTIDE SEQUENCE [LARGE SCALE GENOMIC DNA]</scope>
    <source>
        <strain evidence="3 4">Spa11</strain>
    </source>
</reference>